<reference evidence="1 2" key="1">
    <citation type="submission" date="2022-03" db="EMBL/GenBank/DDBJ databases">
        <authorList>
            <person name="Friedrich I."/>
            <person name="Schneider D."/>
            <person name="Poehlein A."/>
            <person name="Hertel R."/>
            <person name="Daniel R."/>
        </authorList>
    </citation>
    <scope>NUCLEOTIDE SEQUENCE [LARGE SCALE GENOMIC DNA]</scope>
</reference>
<dbReference type="Proteomes" id="UP000830955">
    <property type="component" value="Segment"/>
</dbReference>
<organism evidence="1 2">
    <name type="scientific">Serratia phage vB_SmaM-Otaku</name>
    <dbReference type="NCBI Taxonomy" id="2932867"/>
    <lineage>
        <taxon>Viruses</taxon>
        <taxon>Duplodnaviria</taxon>
        <taxon>Heunggongvirae</taxon>
        <taxon>Uroviricota</taxon>
        <taxon>Caudoviricetes</taxon>
        <taxon>Sarkviridae</taxon>
        <taxon>Otakuvirus</taxon>
        <taxon>Otakuvirus otaku</taxon>
    </lineage>
</organism>
<gene>
    <name evidence="1" type="ORF">OTAKU_00260</name>
</gene>
<protein>
    <submittedName>
        <fullName evidence="1">Uncharacterized protein</fullName>
    </submittedName>
</protein>
<proteinExistence type="predicted"/>
<keyword evidence="2" id="KW-1185">Reference proteome</keyword>
<accession>A0AAE9HHC1</accession>
<name>A0AAE9HHC1_9CAUD</name>
<evidence type="ECO:0000313" key="2">
    <source>
        <dbReference type="Proteomes" id="UP000830955"/>
    </source>
</evidence>
<sequence>MAKVTIESLAHRIAELESRPRSLNEDFQLEAYRMLHRALQIPEVSDEDCYYDSYGHYPGYDWANGHNECRRRIHEDQ</sequence>
<dbReference type="EMBL" id="ON087563">
    <property type="protein sequence ID" value="UPU16015.1"/>
    <property type="molecule type" value="Genomic_DNA"/>
</dbReference>
<evidence type="ECO:0000313" key="1">
    <source>
        <dbReference type="EMBL" id="UPU16015.1"/>
    </source>
</evidence>